<proteinExistence type="predicted"/>
<evidence type="ECO:0000313" key="2">
    <source>
        <dbReference type="Proteomes" id="UP000237000"/>
    </source>
</evidence>
<sequence>MTLSSTMSAFASGVILTWQARRIFPTVMAHICSSWMATTSSISNSPLSSFVVSISLGVLSIRTSSMFRSILIVVPKTMTENISVQIKSTISHWGLNHMIPPPIITPILWMESPSTWR</sequence>
<evidence type="ECO:0000313" key="1">
    <source>
        <dbReference type="EMBL" id="PON97200.1"/>
    </source>
</evidence>
<accession>A0A2P5FHC4</accession>
<dbReference type="OrthoDB" id="1637156at2759"/>
<dbReference type="InParanoid" id="A0A2P5FHC4"/>
<dbReference type="EMBL" id="JXTC01000033">
    <property type="protein sequence ID" value="PON97200.1"/>
    <property type="molecule type" value="Genomic_DNA"/>
</dbReference>
<keyword evidence="2" id="KW-1185">Reference proteome</keyword>
<protein>
    <submittedName>
        <fullName evidence="1">Uncharacterized protein</fullName>
    </submittedName>
</protein>
<gene>
    <name evidence="1" type="ORF">TorRG33x02_069560</name>
</gene>
<organism evidence="1 2">
    <name type="scientific">Trema orientale</name>
    <name type="common">Charcoal tree</name>
    <name type="synonym">Celtis orientalis</name>
    <dbReference type="NCBI Taxonomy" id="63057"/>
    <lineage>
        <taxon>Eukaryota</taxon>
        <taxon>Viridiplantae</taxon>
        <taxon>Streptophyta</taxon>
        <taxon>Embryophyta</taxon>
        <taxon>Tracheophyta</taxon>
        <taxon>Spermatophyta</taxon>
        <taxon>Magnoliopsida</taxon>
        <taxon>eudicotyledons</taxon>
        <taxon>Gunneridae</taxon>
        <taxon>Pentapetalae</taxon>
        <taxon>rosids</taxon>
        <taxon>fabids</taxon>
        <taxon>Rosales</taxon>
        <taxon>Cannabaceae</taxon>
        <taxon>Trema</taxon>
    </lineage>
</organism>
<dbReference type="AlphaFoldDB" id="A0A2P5FHC4"/>
<reference evidence="2" key="1">
    <citation type="submission" date="2016-06" db="EMBL/GenBank/DDBJ databases">
        <title>Parallel loss of symbiosis genes in relatives of nitrogen-fixing non-legume Parasponia.</title>
        <authorList>
            <person name="Van Velzen R."/>
            <person name="Holmer R."/>
            <person name="Bu F."/>
            <person name="Rutten L."/>
            <person name="Van Zeijl A."/>
            <person name="Liu W."/>
            <person name="Santuari L."/>
            <person name="Cao Q."/>
            <person name="Sharma T."/>
            <person name="Shen D."/>
            <person name="Roswanjaya Y."/>
            <person name="Wardhani T."/>
            <person name="Kalhor M.S."/>
            <person name="Jansen J."/>
            <person name="Van den Hoogen J."/>
            <person name="Gungor B."/>
            <person name="Hartog M."/>
            <person name="Hontelez J."/>
            <person name="Verver J."/>
            <person name="Yang W.-C."/>
            <person name="Schijlen E."/>
            <person name="Repin R."/>
            <person name="Schilthuizen M."/>
            <person name="Schranz E."/>
            <person name="Heidstra R."/>
            <person name="Miyata K."/>
            <person name="Fedorova E."/>
            <person name="Kohlen W."/>
            <person name="Bisseling T."/>
            <person name="Smit S."/>
            <person name="Geurts R."/>
        </authorList>
    </citation>
    <scope>NUCLEOTIDE SEQUENCE [LARGE SCALE GENOMIC DNA]</scope>
    <source>
        <strain evidence="2">cv. RG33-2</strain>
    </source>
</reference>
<name>A0A2P5FHC4_TREOI</name>
<dbReference type="Proteomes" id="UP000237000">
    <property type="component" value="Unassembled WGS sequence"/>
</dbReference>
<comment type="caution">
    <text evidence="1">The sequence shown here is derived from an EMBL/GenBank/DDBJ whole genome shotgun (WGS) entry which is preliminary data.</text>
</comment>